<reference evidence="2 3" key="1">
    <citation type="submission" date="2019-03" db="EMBL/GenBank/DDBJ databases">
        <authorList>
            <consortium name="Pathogen Informatics"/>
        </authorList>
    </citation>
    <scope>NUCLEOTIDE SEQUENCE [LARGE SCALE GENOMIC DNA]</scope>
    <source>
        <strain evidence="2 3">NCTC12998</strain>
    </source>
</reference>
<sequence length="69" mass="7733">MDVLTHAIEALVSTGANDFSDALAEKAIALVWQHLPDVFSDENNIAASGPYAQRLLQWPAWRLIRRGWD</sequence>
<dbReference type="EMBL" id="CAADJE010000021">
    <property type="protein sequence ID" value="VFS63318.1"/>
    <property type="molecule type" value="Genomic_DNA"/>
</dbReference>
<proteinExistence type="predicted"/>
<name>A0A485AVR1_RAOPL</name>
<organism evidence="2 3">
    <name type="scientific">Raoultella planticola</name>
    <name type="common">Klebsiella planticola</name>
    <dbReference type="NCBI Taxonomy" id="575"/>
    <lineage>
        <taxon>Bacteria</taxon>
        <taxon>Pseudomonadati</taxon>
        <taxon>Pseudomonadota</taxon>
        <taxon>Gammaproteobacteria</taxon>
        <taxon>Enterobacterales</taxon>
        <taxon>Enterobacteriaceae</taxon>
        <taxon>Klebsiella/Raoultella group</taxon>
        <taxon>Raoultella</taxon>
    </lineage>
</organism>
<dbReference type="Proteomes" id="UP000345637">
    <property type="component" value="Unassembled WGS sequence"/>
</dbReference>
<dbReference type="Gene3D" id="1.20.1090.10">
    <property type="entry name" value="Dehydroquinate synthase-like - alpha domain"/>
    <property type="match status" value="1"/>
</dbReference>
<dbReference type="InterPro" id="IPR056798">
    <property type="entry name" value="ADH_Fe_C"/>
</dbReference>
<dbReference type="AlphaFoldDB" id="A0A485AVR1"/>
<accession>A0A485AVR1</accession>
<dbReference type="Pfam" id="PF25137">
    <property type="entry name" value="ADH_Fe_C"/>
    <property type="match status" value="1"/>
</dbReference>
<evidence type="ECO:0000259" key="1">
    <source>
        <dbReference type="Pfam" id="PF25137"/>
    </source>
</evidence>
<evidence type="ECO:0000313" key="2">
    <source>
        <dbReference type="EMBL" id="VFS63318.1"/>
    </source>
</evidence>
<gene>
    <name evidence="2" type="ORF">NCTC12998_02230</name>
</gene>
<protein>
    <submittedName>
        <fullName evidence="2">Bifunctional acetaldehyde-CoA/alcohol dehydrogenase</fullName>
    </submittedName>
</protein>
<dbReference type="SUPFAM" id="SSF56796">
    <property type="entry name" value="Dehydroquinate synthase-like"/>
    <property type="match status" value="1"/>
</dbReference>
<feature type="domain" description="Fe-containing alcohol dehydrogenase-like C-terminal" evidence="1">
    <location>
        <begin position="1"/>
        <end position="48"/>
    </location>
</feature>
<evidence type="ECO:0000313" key="3">
    <source>
        <dbReference type="Proteomes" id="UP000345637"/>
    </source>
</evidence>